<evidence type="ECO:0000313" key="3">
    <source>
        <dbReference type="Proteomes" id="UP000288859"/>
    </source>
</evidence>
<accession>A0A438NHZ5</accession>
<protein>
    <submittedName>
        <fullName evidence="2">Uncharacterized protein</fullName>
    </submittedName>
</protein>
<reference evidence="2 3" key="1">
    <citation type="submission" date="2017-03" db="EMBL/GenBank/DDBJ databases">
        <title>Genomes of endolithic fungi from Antarctica.</title>
        <authorList>
            <person name="Coleine C."/>
            <person name="Masonjones S."/>
            <person name="Stajich J.E."/>
        </authorList>
    </citation>
    <scope>NUCLEOTIDE SEQUENCE [LARGE SCALE GENOMIC DNA]</scope>
    <source>
        <strain evidence="2 3">CCFEE 6314</strain>
    </source>
</reference>
<feature type="transmembrane region" description="Helical" evidence="1">
    <location>
        <begin position="191"/>
        <end position="211"/>
    </location>
</feature>
<sequence>MADFSLVPSGSVHNYTGMLTRSIVFSAALLVFLASSGLTIASIAVPNWIAYDGSTNHGTSIHYTYGLHRRCSNTNLPPATDPYVMSSLQCVPFPRYTDCHGEDRYFCSMWRSVGFLMSFAVVLEGMTIAAFAILLIGGKQKREQGWGVLTILVVLSAVVQAIGMALMAYLFENDERFFSGWYLDKSWTMCTISWSLEALSAVSITLAAIILPSEGGYELIPDHA</sequence>
<evidence type="ECO:0000313" key="2">
    <source>
        <dbReference type="EMBL" id="RVX75340.1"/>
    </source>
</evidence>
<feature type="transmembrane region" description="Helical" evidence="1">
    <location>
        <begin position="113"/>
        <end position="136"/>
    </location>
</feature>
<dbReference type="OrthoDB" id="61370at2759"/>
<proteinExistence type="predicted"/>
<name>A0A438NHZ5_EXOME</name>
<feature type="transmembrane region" description="Helical" evidence="1">
    <location>
        <begin position="148"/>
        <end position="171"/>
    </location>
</feature>
<dbReference type="VEuPathDB" id="FungiDB:PV10_00180"/>
<dbReference type="Gene3D" id="1.20.140.150">
    <property type="match status" value="1"/>
</dbReference>
<feature type="transmembrane region" description="Helical" evidence="1">
    <location>
        <begin position="23"/>
        <end position="45"/>
    </location>
</feature>
<dbReference type="Proteomes" id="UP000288859">
    <property type="component" value="Unassembled WGS sequence"/>
</dbReference>
<organism evidence="2 3">
    <name type="scientific">Exophiala mesophila</name>
    <name type="common">Black yeast-like fungus</name>
    <dbReference type="NCBI Taxonomy" id="212818"/>
    <lineage>
        <taxon>Eukaryota</taxon>
        <taxon>Fungi</taxon>
        <taxon>Dikarya</taxon>
        <taxon>Ascomycota</taxon>
        <taxon>Pezizomycotina</taxon>
        <taxon>Eurotiomycetes</taxon>
        <taxon>Chaetothyriomycetidae</taxon>
        <taxon>Chaetothyriales</taxon>
        <taxon>Herpotrichiellaceae</taxon>
        <taxon>Exophiala</taxon>
    </lineage>
</organism>
<keyword evidence="1" id="KW-0812">Transmembrane</keyword>
<dbReference type="EMBL" id="NAJM01000002">
    <property type="protein sequence ID" value="RVX75340.1"/>
    <property type="molecule type" value="Genomic_DNA"/>
</dbReference>
<keyword evidence="1" id="KW-1133">Transmembrane helix</keyword>
<comment type="caution">
    <text evidence="2">The sequence shown here is derived from an EMBL/GenBank/DDBJ whole genome shotgun (WGS) entry which is preliminary data.</text>
</comment>
<dbReference type="AlphaFoldDB" id="A0A438NHZ5"/>
<gene>
    <name evidence="2" type="ORF">B0A52_00693</name>
</gene>
<evidence type="ECO:0000256" key="1">
    <source>
        <dbReference type="SAM" id="Phobius"/>
    </source>
</evidence>
<keyword evidence="1" id="KW-0472">Membrane</keyword>